<sequence>MKISFKCNSFHYTKILTQDKRILTIFKGFVNSESSYNLAISPIDNTSSESLYPLSTSQYKRRGLIPFKNQQ</sequence>
<dbReference type="EMBL" id="MSPT01000002">
    <property type="protein sequence ID" value="ONK29221.1"/>
    <property type="molecule type" value="Genomic_DNA"/>
</dbReference>
<reference evidence="3 4" key="1">
    <citation type="submission" date="2016-12" db="EMBL/GenBank/DDBJ databases">
        <authorList>
            <person name="Gulvik C.A."/>
        </authorList>
    </citation>
    <scope>NUCLEOTIDE SEQUENCE [LARGE SCALE GENOMIC DNA]</scope>
    <source>
        <strain evidence="2 4">12-5202</strain>
        <strain evidence="1 3">12-5291</strain>
    </source>
</reference>
<protein>
    <submittedName>
        <fullName evidence="1">Uncharacterized protein</fullName>
    </submittedName>
</protein>
<comment type="caution">
    <text evidence="1">The sequence shown here is derived from an EMBL/GenBank/DDBJ whole genome shotgun (WGS) entry which is preliminary data.</text>
</comment>
<dbReference type="Proteomes" id="UP000188946">
    <property type="component" value="Unassembled WGS sequence"/>
</dbReference>
<organism evidence="1 3">
    <name type="scientific">Streptococcus azizii</name>
    <dbReference type="NCBI Taxonomy" id="1579424"/>
    <lineage>
        <taxon>Bacteria</taxon>
        <taxon>Bacillati</taxon>
        <taxon>Bacillota</taxon>
        <taxon>Bacilli</taxon>
        <taxon>Lactobacillales</taxon>
        <taxon>Streptococcaceae</taxon>
        <taxon>Streptococcus</taxon>
    </lineage>
</organism>
<evidence type="ECO:0000313" key="3">
    <source>
        <dbReference type="Proteomes" id="UP000188600"/>
    </source>
</evidence>
<proteinExistence type="predicted"/>
<gene>
    <name evidence="2" type="ORF">BVE84_02965</name>
    <name evidence="1" type="ORF">BVE86_01655</name>
</gene>
<dbReference type="AlphaFoldDB" id="A0AB36JPB6"/>
<name>A0AB36JPB6_9STRE</name>
<dbReference type="Proteomes" id="UP000188600">
    <property type="component" value="Unassembled WGS sequence"/>
</dbReference>
<evidence type="ECO:0000313" key="2">
    <source>
        <dbReference type="EMBL" id="ONK30705.1"/>
    </source>
</evidence>
<evidence type="ECO:0000313" key="4">
    <source>
        <dbReference type="Proteomes" id="UP000188946"/>
    </source>
</evidence>
<evidence type="ECO:0000313" key="1">
    <source>
        <dbReference type="EMBL" id="ONK29221.1"/>
    </source>
</evidence>
<keyword evidence="4" id="KW-1185">Reference proteome</keyword>
<accession>A0AB36JPB6</accession>
<dbReference type="EMBL" id="MSPR01000003">
    <property type="protein sequence ID" value="ONK30705.1"/>
    <property type="molecule type" value="Genomic_DNA"/>
</dbReference>